<proteinExistence type="predicted"/>
<gene>
    <name evidence="2" type="ORF">HII31_01207</name>
</gene>
<reference evidence="2" key="1">
    <citation type="submission" date="2020-04" db="EMBL/GenBank/DDBJ databases">
        <title>Draft genome resource of the tomato pathogen Pseudocercospora fuligena.</title>
        <authorList>
            <person name="Zaccaron A."/>
        </authorList>
    </citation>
    <scope>NUCLEOTIDE SEQUENCE</scope>
    <source>
        <strain evidence="2">PF001</strain>
    </source>
</reference>
<feature type="region of interest" description="Disordered" evidence="1">
    <location>
        <begin position="193"/>
        <end position="213"/>
    </location>
</feature>
<dbReference type="OrthoDB" id="3881872at2759"/>
<feature type="compositionally biased region" description="Polar residues" evidence="1">
    <location>
        <begin position="114"/>
        <end position="127"/>
    </location>
</feature>
<feature type="compositionally biased region" description="Polar residues" evidence="1">
    <location>
        <begin position="30"/>
        <end position="41"/>
    </location>
</feature>
<dbReference type="EMBL" id="JABCIY010000015">
    <property type="protein sequence ID" value="KAF7197397.1"/>
    <property type="molecule type" value="Genomic_DNA"/>
</dbReference>
<feature type="region of interest" description="Disordered" evidence="1">
    <location>
        <begin position="30"/>
        <end position="137"/>
    </location>
</feature>
<dbReference type="AlphaFoldDB" id="A0A8H6VP33"/>
<evidence type="ECO:0000256" key="1">
    <source>
        <dbReference type="SAM" id="MobiDB-lite"/>
    </source>
</evidence>
<evidence type="ECO:0000313" key="3">
    <source>
        <dbReference type="Proteomes" id="UP000660729"/>
    </source>
</evidence>
<sequence length="407" mass="46283">MHSISQHLSDYFNMHNLLIISTAPLPDSENTATTFPITQHNDTSRRDLRSTRQTFKSREPAPCPGTNVFSSFRKNTKKPFSNAGNRNKKTTAPVEVLEEPQRVSSPTEIGGSNGTLTSNSFASNDQENIAPEDDGFQVPAYQKRKAKTDFRKAAVDNAEFEVERIRAQDRRDPGWKPRIRDAEAVLAQARKEQKRREALQQKANEAARPRNKSTAVIGKHGHRYMSEDREKTKFNGVRFSDQLPGTIFWHEEIYKLEPNNPKVKRGDKNTFQDHHGVWRYAKDRFFIGYGRQYAQINEVGIYTKGDTGAANIPEEELCEYINLKPKGAVDYEPQIPGAPTLEVQTKLGRRFMGRTTMLVRVARPTTRDLDCDELEMIGSITDDSLKILIEQVNKFSGRNAPAEKNRT</sequence>
<organism evidence="2 3">
    <name type="scientific">Pseudocercospora fuligena</name>
    <dbReference type="NCBI Taxonomy" id="685502"/>
    <lineage>
        <taxon>Eukaryota</taxon>
        <taxon>Fungi</taxon>
        <taxon>Dikarya</taxon>
        <taxon>Ascomycota</taxon>
        <taxon>Pezizomycotina</taxon>
        <taxon>Dothideomycetes</taxon>
        <taxon>Dothideomycetidae</taxon>
        <taxon>Mycosphaerellales</taxon>
        <taxon>Mycosphaerellaceae</taxon>
        <taxon>Pseudocercospora</taxon>
    </lineage>
</organism>
<keyword evidence="3" id="KW-1185">Reference proteome</keyword>
<comment type="caution">
    <text evidence="2">The sequence shown here is derived from an EMBL/GenBank/DDBJ whole genome shotgun (WGS) entry which is preliminary data.</text>
</comment>
<name>A0A8H6VP33_9PEZI</name>
<feature type="compositionally biased region" description="Polar residues" evidence="1">
    <location>
        <begin position="67"/>
        <end position="85"/>
    </location>
</feature>
<evidence type="ECO:0000313" key="2">
    <source>
        <dbReference type="EMBL" id="KAF7197397.1"/>
    </source>
</evidence>
<accession>A0A8H6VP33</accession>
<dbReference type="Proteomes" id="UP000660729">
    <property type="component" value="Unassembled WGS sequence"/>
</dbReference>
<protein>
    <submittedName>
        <fullName evidence="2">Uncharacterized protein</fullName>
    </submittedName>
</protein>